<name>A0A5C0AZL9_9BURK</name>
<dbReference type="KEGG" id="pacr:FXN63_15310"/>
<evidence type="ECO:0000313" key="3">
    <source>
        <dbReference type="Proteomes" id="UP000325161"/>
    </source>
</evidence>
<gene>
    <name evidence="2" type="ORF">FXN63_15310</name>
</gene>
<evidence type="ECO:0000313" key="2">
    <source>
        <dbReference type="EMBL" id="QEI07054.1"/>
    </source>
</evidence>
<protein>
    <submittedName>
        <fullName evidence="2">Uncharacterized protein</fullName>
    </submittedName>
</protein>
<dbReference type="RefSeq" id="WP_148816101.1">
    <property type="nucleotide sequence ID" value="NZ_CP043046.1"/>
</dbReference>
<feature type="chain" id="PRO_5022834766" evidence="1">
    <location>
        <begin position="27"/>
        <end position="169"/>
    </location>
</feature>
<dbReference type="Proteomes" id="UP000325161">
    <property type="component" value="Chromosome"/>
</dbReference>
<proteinExistence type="predicted"/>
<organism evidence="2 3">
    <name type="scientific">Pigmentiphaga aceris</name>
    <dbReference type="NCBI Taxonomy" id="1940612"/>
    <lineage>
        <taxon>Bacteria</taxon>
        <taxon>Pseudomonadati</taxon>
        <taxon>Pseudomonadota</taxon>
        <taxon>Betaproteobacteria</taxon>
        <taxon>Burkholderiales</taxon>
        <taxon>Alcaligenaceae</taxon>
        <taxon>Pigmentiphaga</taxon>
    </lineage>
</organism>
<accession>A0A5C0AZL9</accession>
<dbReference type="EMBL" id="CP043046">
    <property type="protein sequence ID" value="QEI07054.1"/>
    <property type="molecule type" value="Genomic_DNA"/>
</dbReference>
<feature type="signal peptide" evidence="1">
    <location>
        <begin position="1"/>
        <end position="26"/>
    </location>
</feature>
<reference evidence="2 3" key="1">
    <citation type="submission" date="2019-08" db="EMBL/GenBank/DDBJ databases">
        <title>Amphibian skin-associated Pigmentiphaga: genome sequence and occurrence across geography and hosts.</title>
        <authorList>
            <person name="Bletz M.C."/>
            <person name="Bunk B."/>
            <person name="Sproeer C."/>
            <person name="Biwer P."/>
            <person name="Reiter S."/>
            <person name="Rabemananjara F.C.E."/>
            <person name="Schulz S."/>
            <person name="Overmann J."/>
            <person name="Vences M."/>
        </authorList>
    </citation>
    <scope>NUCLEOTIDE SEQUENCE [LARGE SCALE GENOMIC DNA]</scope>
    <source>
        <strain evidence="2 3">Mada1488</strain>
    </source>
</reference>
<evidence type="ECO:0000256" key="1">
    <source>
        <dbReference type="SAM" id="SignalP"/>
    </source>
</evidence>
<keyword evidence="3" id="KW-1185">Reference proteome</keyword>
<dbReference type="OrthoDB" id="8379873at2"/>
<dbReference type="AlphaFoldDB" id="A0A5C0AZL9"/>
<keyword evidence="1" id="KW-0732">Signal</keyword>
<sequence>MLLMKRFLFVPALMVIALSGTMSAMAAAPIPSVAQILAVCESPSVEEATSKGDTIGWARMSDAQIEPWRKDFLAFNGGSVSPVGWKKSAKPDDDVLSFWIAAGRDSHKACSYLTSSPASLLDQLTAFLGAPQTLEKSALSTTAFWKHGNRETQYSQSGAVGLLNVRYAR</sequence>